<evidence type="ECO:0000313" key="2">
    <source>
        <dbReference type="Proteomes" id="UP000078356"/>
    </source>
</evidence>
<dbReference type="AlphaFoldDB" id="A0A178LC07"/>
<gene>
    <name evidence="1" type="ORF">A4V15_06045</name>
</gene>
<dbReference type="Proteomes" id="UP000078356">
    <property type="component" value="Unassembled WGS sequence"/>
</dbReference>
<evidence type="ECO:0008006" key="3">
    <source>
        <dbReference type="Google" id="ProtNLM"/>
    </source>
</evidence>
<dbReference type="RefSeq" id="WP_026083720.1">
    <property type="nucleotide sequence ID" value="NZ_LWCR01000034.1"/>
</dbReference>
<comment type="caution">
    <text evidence="1">The sequence shown here is derived from an EMBL/GenBank/DDBJ whole genome shotgun (WGS) entry which is preliminary data.</text>
</comment>
<accession>A0A178LC07</accession>
<dbReference type="EMBL" id="LWCR01000034">
    <property type="protein sequence ID" value="OAN26714.1"/>
    <property type="molecule type" value="Genomic_DNA"/>
</dbReference>
<sequence length="164" mass="17917">MKKWMLPLLCVSLAGCSLGGHHEVAETRPLSAEQTTLLRQNDLLQAKLLVLGGSEEQLKLADALLLRNGGTSADGEVEFYRAVIAIKQGPQTDDVLELLNASADHRYPLAYALLYRLYTDPFLVPEADPIQAQTYKSAYGELAVAKSGYPSFDKAVEVTRQLAP</sequence>
<proteinExistence type="predicted"/>
<protein>
    <recommendedName>
        <fullName evidence="3">Lipoprotein</fullName>
    </recommendedName>
</protein>
<dbReference type="OrthoDB" id="7026374at2"/>
<dbReference type="PROSITE" id="PS51257">
    <property type="entry name" value="PROKAR_LIPOPROTEIN"/>
    <property type="match status" value="1"/>
</dbReference>
<reference evidence="1 2" key="1">
    <citation type="submission" date="2016-04" db="EMBL/GenBank/DDBJ databases">
        <title>Draft Genome Sequences of Staphylococcus capitis Strain H36, S. capitis Strain H65, S. cohnii Strain H62, S. hominis Strain H69, Mycobacterium iranicum Strain H39, Plantibacter sp. Strain H53, Pseudomonas oryzihabitans Strain H72, and Microbacterium sp. Strain H83, isolated from residential settings.</title>
        <authorList>
            <person name="Lymperopoulou D."/>
            <person name="Adams R.I."/>
            <person name="Lindow S."/>
            <person name="Coil D.A."/>
            <person name="Jospin G."/>
            <person name="Eisen J.A."/>
        </authorList>
    </citation>
    <scope>NUCLEOTIDE SEQUENCE [LARGE SCALE GENOMIC DNA]</scope>
    <source>
        <strain evidence="1 2">H72</strain>
    </source>
</reference>
<organism evidence="1 2">
    <name type="scientific">Pseudomonas oryzihabitans</name>
    <dbReference type="NCBI Taxonomy" id="47885"/>
    <lineage>
        <taxon>Bacteria</taxon>
        <taxon>Pseudomonadati</taxon>
        <taxon>Pseudomonadota</taxon>
        <taxon>Gammaproteobacteria</taxon>
        <taxon>Pseudomonadales</taxon>
        <taxon>Pseudomonadaceae</taxon>
        <taxon>Pseudomonas</taxon>
    </lineage>
</organism>
<evidence type="ECO:0000313" key="1">
    <source>
        <dbReference type="EMBL" id="OAN26714.1"/>
    </source>
</evidence>
<name>A0A178LC07_9PSED</name>